<proteinExistence type="predicted"/>
<name>A0A015LG61_RHIIW</name>
<dbReference type="EMBL" id="JEMT01028744">
    <property type="protein sequence ID" value="EXX53833.1"/>
    <property type="molecule type" value="Genomic_DNA"/>
</dbReference>
<accession>A0A015LG61</accession>
<dbReference type="Proteomes" id="UP000022910">
    <property type="component" value="Unassembled WGS sequence"/>
</dbReference>
<feature type="domain" description="HAT C-terminal dimerisation" evidence="1">
    <location>
        <begin position="91"/>
        <end position="122"/>
    </location>
</feature>
<reference evidence="2 3" key="1">
    <citation type="submission" date="2014-02" db="EMBL/GenBank/DDBJ databases">
        <title>Single nucleus genome sequencing reveals high similarity among nuclei of an endomycorrhizal fungus.</title>
        <authorList>
            <person name="Lin K."/>
            <person name="Geurts R."/>
            <person name="Zhang Z."/>
            <person name="Limpens E."/>
            <person name="Saunders D.G."/>
            <person name="Mu D."/>
            <person name="Pang E."/>
            <person name="Cao H."/>
            <person name="Cha H."/>
            <person name="Lin T."/>
            <person name="Zhou Q."/>
            <person name="Shang Y."/>
            <person name="Li Y."/>
            <person name="Ivanov S."/>
            <person name="Sharma T."/>
            <person name="Velzen R.V."/>
            <person name="Ruijter N.D."/>
            <person name="Aanen D.K."/>
            <person name="Win J."/>
            <person name="Kamoun S."/>
            <person name="Bisseling T."/>
            <person name="Huang S."/>
        </authorList>
    </citation>
    <scope>NUCLEOTIDE SEQUENCE [LARGE SCALE GENOMIC DNA]</scope>
    <source>
        <strain evidence="3">DAOM197198w</strain>
    </source>
</reference>
<comment type="caution">
    <text evidence="2">The sequence shown here is derived from an EMBL/GenBank/DDBJ whole genome shotgun (WGS) entry which is preliminary data.</text>
</comment>
<dbReference type="OrthoDB" id="2350995at2759"/>
<dbReference type="HOGENOM" id="CLU_2190305_0_0_1"/>
<evidence type="ECO:0000259" key="1">
    <source>
        <dbReference type="Pfam" id="PF05699"/>
    </source>
</evidence>
<organism evidence="2 3">
    <name type="scientific">Rhizophagus irregularis (strain DAOM 197198w)</name>
    <name type="common">Glomus intraradices</name>
    <dbReference type="NCBI Taxonomy" id="1432141"/>
    <lineage>
        <taxon>Eukaryota</taxon>
        <taxon>Fungi</taxon>
        <taxon>Fungi incertae sedis</taxon>
        <taxon>Mucoromycota</taxon>
        <taxon>Glomeromycotina</taxon>
        <taxon>Glomeromycetes</taxon>
        <taxon>Glomerales</taxon>
        <taxon>Glomeraceae</taxon>
        <taxon>Rhizophagus</taxon>
    </lineage>
</organism>
<dbReference type="InterPro" id="IPR012337">
    <property type="entry name" value="RNaseH-like_sf"/>
</dbReference>
<gene>
    <name evidence="2" type="ORF">RirG_240250</name>
</gene>
<keyword evidence="3" id="KW-1185">Reference proteome</keyword>
<dbReference type="InterPro" id="IPR008906">
    <property type="entry name" value="HATC_C_dom"/>
</dbReference>
<protein>
    <recommendedName>
        <fullName evidence="1">HAT C-terminal dimerisation domain-containing protein</fullName>
    </recommendedName>
</protein>
<dbReference type="GO" id="GO:0046983">
    <property type="term" value="F:protein dimerization activity"/>
    <property type="evidence" value="ECO:0007669"/>
    <property type="project" value="InterPro"/>
</dbReference>
<evidence type="ECO:0000313" key="3">
    <source>
        <dbReference type="Proteomes" id="UP000022910"/>
    </source>
</evidence>
<dbReference type="Pfam" id="PF05699">
    <property type="entry name" value="Dimer_Tnp_hAT"/>
    <property type="match status" value="1"/>
</dbReference>
<evidence type="ECO:0000313" key="2">
    <source>
        <dbReference type="EMBL" id="EXX53833.1"/>
    </source>
</evidence>
<sequence length="122" mass="14031">MSESSQISSLLDPRVKFSAFEDEIEKVNAKNLVLNLTEYSSALSPLAETTTGETGDDIVETRNFFRNLRNNTVMLVNNNTLASRTLDHEMERYLAIPLEDQVDPLLWWQVRREEFPILSRIA</sequence>
<dbReference type="SUPFAM" id="SSF53098">
    <property type="entry name" value="Ribonuclease H-like"/>
    <property type="match status" value="1"/>
</dbReference>
<dbReference type="AlphaFoldDB" id="A0A015LG61"/>